<feature type="binding site" evidence="4">
    <location>
        <position position="36"/>
    </location>
    <ligand>
        <name>AMP</name>
        <dbReference type="ChEBI" id="CHEBI:456215"/>
    </ligand>
</feature>
<comment type="domain">
    <text evidence="4">Consists of three domains, a large central CORE domain and two small peripheral domains, NMPbind and LID, which undergo movements during catalysis. The LID domain closes over the site of phosphoryl transfer upon ATP binding. Assembling and dissambling the active center during each catalytic cycle provides an effective means to prevent ATP hydrolysis. Some bacteria have evolved a zinc-coordinating structure that stabilizes the LID domain.</text>
</comment>
<comment type="function">
    <text evidence="4">Catalyzes the reversible transfer of the terminal phosphate group between ATP and AMP. Plays an important role in cellular energy homeostasis and in adenine nucleotide metabolism.</text>
</comment>
<keyword evidence="2 4" id="KW-0547">Nucleotide-binding</keyword>
<keyword evidence="3 4" id="KW-0418">Kinase</keyword>
<dbReference type="Pfam" id="PF05191">
    <property type="entry name" value="ADK_lid"/>
    <property type="match status" value="1"/>
</dbReference>
<feature type="domain" description="Adenylate kinase active site lid" evidence="7">
    <location>
        <begin position="122"/>
        <end position="157"/>
    </location>
</feature>
<dbReference type="GO" id="GO:0005524">
    <property type="term" value="F:ATP binding"/>
    <property type="evidence" value="ECO:0007669"/>
    <property type="project" value="UniProtKB-UniRule"/>
</dbReference>
<accession>A0A7C4HC50</accession>
<dbReference type="GO" id="GO:0044209">
    <property type="term" value="P:AMP salvage"/>
    <property type="evidence" value="ECO:0007669"/>
    <property type="project" value="UniProtKB-UniRule"/>
</dbReference>
<feature type="binding site" evidence="4">
    <location>
        <position position="145"/>
    </location>
    <ligand>
        <name>Zn(2+)</name>
        <dbReference type="ChEBI" id="CHEBI:29105"/>
        <note>structural</note>
    </ligand>
</feature>
<dbReference type="InterPro" id="IPR033690">
    <property type="entry name" value="Adenylat_kinase_CS"/>
</dbReference>
<feature type="binding site" evidence="4">
    <location>
        <position position="128"/>
    </location>
    <ligand>
        <name>Zn(2+)</name>
        <dbReference type="ChEBI" id="CHEBI:29105"/>
        <note>structural</note>
    </ligand>
</feature>
<keyword evidence="1 4" id="KW-0808">Transferase</keyword>
<comment type="catalytic activity">
    <reaction evidence="4 6">
        <text>AMP + ATP = 2 ADP</text>
        <dbReference type="Rhea" id="RHEA:12973"/>
        <dbReference type="ChEBI" id="CHEBI:30616"/>
        <dbReference type="ChEBI" id="CHEBI:456215"/>
        <dbReference type="ChEBI" id="CHEBI:456216"/>
        <dbReference type="EC" id="2.7.4.3"/>
    </reaction>
</comment>
<evidence type="ECO:0000256" key="4">
    <source>
        <dbReference type="HAMAP-Rule" id="MF_00235"/>
    </source>
</evidence>
<evidence type="ECO:0000256" key="2">
    <source>
        <dbReference type="ARBA" id="ARBA00022741"/>
    </source>
</evidence>
<dbReference type="HAMAP" id="MF_00235">
    <property type="entry name" value="Adenylate_kinase_Adk"/>
    <property type="match status" value="1"/>
</dbReference>
<dbReference type="EC" id="2.7.4.3" evidence="4 6"/>
<feature type="binding site" evidence="4">
    <location>
        <position position="125"/>
    </location>
    <ligand>
        <name>Zn(2+)</name>
        <dbReference type="ChEBI" id="CHEBI:29105"/>
        <note>structural</note>
    </ligand>
</feature>
<organism evidence="8">
    <name type="scientific">Staphylothermus marinus</name>
    <dbReference type="NCBI Taxonomy" id="2280"/>
    <lineage>
        <taxon>Archaea</taxon>
        <taxon>Thermoproteota</taxon>
        <taxon>Thermoprotei</taxon>
        <taxon>Desulfurococcales</taxon>
        <taxon>Desulfurococcaceae</taxon>
        <taxon>Staphylothermus</taxon>
    </lineage>
</organism>
<comment type="similarity">
    <text evidence="4 5">Belongs to the adenylate kinase family.</text>
</comment>
<dbReference type="InterPro" id="IPR000850">
    <property type="entry name" value="Adenylat/UMP-CMP_kin"/>
</dbReference>
<sequence>MKAVIIGPPGAGKGSVAEYFKSKYCIPHLSTGDVFRAEISRETELGRIAKTYIDRGELVPDDIVIEIVKKTLSQMDLSRGVILDGYPRTLKQAEALDSFLEIDVAIYVYIPEEVAIERLSNRYVCPICNKIYNLKFNPPKNDLTCDQDGAKLYRRSDDEPDIVRERYRVYYQQSKAVIDYYRSKRKLVEVDNSQNLEFTIGILEKILISNGILKLKPCR</sequence>
<keyword evidence="4" id="KW-0963">Cytoplasm</keyword>
<dbReference type="NCBIfam" id="TIGR01351">
    <property type="entry name" value="adk"/>
    <property type="match status" value="1"/>
</dbReference>
<name>A0A7C4HC50_STAMA</name>
<dbReference type="FunFam" id="3.40.50.300:FF:000106">
    <property type="entry name" value="Adenylate kinase mitochondrial"/>
    <property type="match status" value="1"/>
</dbReference>
<feature type="region of interest" description="LID" evidence="4">
    <location>
        <begin position="121"/>
        <end position="158"/>
    </location>
</feature>
<proteinExistence type="inferred from homology"/>
<feature type="binding site" evidence="4">
    <location>
        <position position="122"/>
    </location>
    <ligand>
        <name>ATP</name>
        <dbReference type="ChEBI" id="CHEBI:30616"/>
    </ligand>
</feature>
<dbReference type="Gene3D" id="3.40.50.300">
    <property type="entry name" value="P-loop containing nucleotide triphosphate hydrolases"/>
    <property type="match status" value="1"/>
</dbReference>
<comment type="caution">
    <text evidence="8">The sequence shown here is derived from an EMBL/GenBank/DDBJ whole genome shotgun (WGS) entry which is preliminary data.</text>
</comment>
<evidence type="ECO:0000313" key="8">
    <source>
        <dbReference type="EMBL" id="HGM59089.1"/>
    </source>
</evidence>
<feature type="region of interest" description="NMP" evidence="4">
    <location>
        <begin position="30"/>
        <end position="59"/>
    </location>
</feature>
<dbReference type="UniPathway" id="UPA00588">
    <property type="reaction ID" value="UER00649"/>
</dbReference>
<dbReference type="GO" id="GO:0005737">
    <property type="term" value="C:cytoplasm"/>
    <property type="evidence" value="ECO:0007669"/>
    <property type="project" value="UniProtKB-SubCell"/>
</dbReference>
<keyword evidence="4 6" id="KW-0067">ATP-binding</keyword>
<feature type="binding site" evidence="4">
    <location>
        <begin position="131"/>
        <end position="132"/>
    </location>
    <ligand>
        <name>ATP</name>
        <dbReference type="ChEBI" id="CHEBI:30616"/>
    </ligand>
</feature>
<evidence type="ECO:0000259" key="7">
    <source>
        <dbReference type="Pfam" id="PF05191"/>
    </source>
</evidence>
<keyword evidence="4" id="KW-0479">Metal-binding</keyword>
<feature type="binding site" evidence="4">
    <location>
        <position position="92"/>
    </location>
    <ligand>
        <name>AMP</name>
        <dbReference type="ChEBI" id="CHEBI:456215"/>
    </ligand>
</feature>
<dbReference type="CDD" id="cd01428">
    <property type="entry name" value="ADK"/>
    <property type="match status" value="1"/>
</dbReference>
<feature type="binding site" evidence="4">
    <location>
        <position position="31"/>
    </location>
    <ligand>
        <name>AMP</name>
        <dbReference type="ChEBI" id="CHEBI:456215"/>
    </ligand>
</feature>
<feature type="binding site" evidence="4">
    <location>
        <position position="166"/>
    </location>
    <ligand>
        <name>AMP</name>
        <dbReference type="ChEBI" id="CHEBI:456215"/>
    </ligand>
</feature>
<protein>
    <recommendedName>
        <fullName evidence="4 6">Adenylate kinase</fullName>
        <shortName evidence="4">AK</shortName>
        <ecNumber evidence="4 6">2.7.4.3</ecNumber>
    </recommendedName>
    <alternativeName>
        <fullName evidence="4">ATP-AMP transphosphorylase</fullName>
    </alternativeName>
    <alternativeName>
        <fullName evidence="4">ATP:AMP phosphotransferase</fullName>
    </alternativeName>
    <alternativeName>
        <fullName evidence="4">Adenylate monophosphate kinase</fullName>
    </alternativeName>
</protein>
<comment type="subunit">
    <text evidence="4 6">Monomer.</text>
</comment>
<dbReference type="EMBL" id="DTBJ01000051">
    <property type="protein sequence ID" value="HGM59089.1"/>
    <property type="molecule type" value="Genomic_DNA"/>
</dbReference>
<dbReference type="PRINTS" id="PR00094">
    <property type="entry name" value="ADENYLTKNASE"/>
</dbReference>
<dbReference type="GO" id="GO:0008270">
    <property type="term" value="F:zinc ion binding"/>
    <property type="evidence" value="ECO:0007669"/>
    <property type="project" value="UniProtKB-UniRule"/>
</dbReference>
<comment type="pathway">
    <text evidence="4">Purine metabolism; AMP biosynthesis via salvage pathway; AMP from ADP: step 1/1.</text>
</comment>
<dbReference type="Pfam" id="PF00406">
    <property type="entry name" value="ADK"/>
    <property type="match status" value="1"/>
</dbReference>
<dbReference type="SUPFAM" id="SSF52540">
    <property type="entry name" value="P-loop containing nucleoside triphosphate hydrolases"/>
    <property type="match status" value="1"/>
</dbReference>
<evidence type="ECO:0000256" key="3">
    <source>
        <dbReference type="ARBA" id="ARBA00022777"/>
    </source>
</evidence>
<evidence type="ECO:0000256" key="1">
    <source>
        <dbReference type="ARBA" id="ARBA00022679"/>
    </source>
</evidence>
<dbReference type="PROSITE" id="PS00113">
    <property type="entry name" value="ADENYLATE_KINASE"/>
    <property type="match status" value="1"/>
</dbReference>
<dbReference type="InterPro" id="IPR007862">
    <property type="entry name" value="Adenylate_kinase_lid-dom"/>
</dbReference>
<dbReference type="InterPro" id="IPR027417">
    <property type="entry name" value="P-loop_NTPase"/>
</dbReference>
<feature type="binding site" evidence="4">
    <location>
        <position position="155"/>
    </location>
    <ligand>
        <name>AMP</name>
        <dbReference type="ChEBI" id="CHEBI:456215"/>
    </ligand>
</feature>
<dbReference type="InterPro" id="IPR006259">
    <property type="entry name" value="Adenyl_kin_sub"/>
</dbReference>
<dbReference type="GO" id="GO:0004017">
    <property type="term" value="F:AMP kinase activity"/>
    <property type="evidence" value="ECO:0007669"/>
    <property type="project" value="UniProtKB-UniRule"/>
</dbReference>
<feature type="binding site" evidence="4">
    <location>
        <begin position="85"/>
        <end position="88"/>
    </location>
    <ligand>
        <name>AMP</name>
        <dbReference type="ChEBI" id="CHEBI:456215"/>
    </ligand>
</feature>
<keyword evidence="4" id="KW-0862">Zinc</keyword>
<feature type="binding site" evidence="4">
    <location>
        <begin position="10"/>
        <end position="15"/>
    </location>
    <ligand>
        <name>ATP</name>
        <dbReference type="ChEBI" id="CHEBI:30616"/>
    </ligand>
</feature>
<feature type="binding site" evidence="4">
    <location>
        <position position="194"/>
    </location>
    <ligand>
        <name>ATP</name>
        <dbReference type="ChEBI" id="CHEBI:30616"/>
    </ligand>
</feature>
<feature type="binding site" evidence="4">
    <location>
        <begin position="57"/>
        <end position="59"/>
    </location>
    <ligand>
        <name>AMP</name>
        <dbReference type="ChEBI" id="CHEBI:456215"/>
    </ligand>
</feature>
<evidence type="ECO:0000256" key="5">
    <source>
        <dbReference type="RuleBase" id="RU003330"/>
    </source>
</evidence>
<dbReference type="AlphaFoldDB" id="A0A7C4HC50"/>
<comment type="subcellular location">
    <subcellularLocation>
        <location evidence="4 6">Cytoplasm</location>
    </subcellularLocation>
</comment>
<dbReference type="PANTHER" id="PTHR23359">
    <property type="entry name" value="NUCLEOTIDE KINASE"/>
    <property type="match status" value="1"/>
</dbReference>
<evidence type="ECO:0000256" key="6">
    <source>
        <dbReference type="RuleBase" id="RU003331"/>
    </source>
</evidence>
<feature type="binding site" evidence="4">
    <location>
        <position position="148"/>
    </location>
    <ligand>
        <name>Zn(2+)</name>
        <dbReference type="ChEBI" id="CHEBI:29105"/>
        <note>structural</note>
    </ligand>
</feature>
<reference evidence="8" key="1">
    <citation type="journal article" date="2020" name="mSystems">
        <title>Genome- and Community-Level Interaction Insights into Carbon Utilization and Element Cycling Functions of Hydrothermarchaeota in Hydrothermal Sediment.</title>
        <authorList>
            <person name="Zhou Z."/>
            <person name="Liu Y."/>
            <person name="Xu W."/>
            <person name="Pan J."/>
            <person name="Luo Z.H."/>
            <person name="Li M."/>
        </authorList>
    </citation>
    <scope>NUCLEOTIDE SEQUENCE [LARGE SCALE GENOMIC DNA]</scope>
    <source>
        <strain evidence="8">SpSt-642</strain>
    </source>
</reference>
<gene>
    <name evidence="4" type="primary">adk</name>
    <name evidence="8" type="ORF">ENU14_05870</name>
</gene>
<keyword evidence="4" id="KW-0545">Nucleotide biosynthesis</keyword>